<keyword evidence="13" id="KW-1185">Reference proteome</keyword>
<keyword evidence="6 10" id="KW-0472">Membrane</keyword>
<dbReference type="RefSeq" id="XP_035318844.1">
    <property type="nucleotide sequence ID" value="XM_035465295.1"/>
</dbReference>
<gene>
    <name evidence="12" type="ORF">GMORB2_3319</name>
</gene>
<evidence type="ECO:0000256" key="10">
    <source>
        <dbReference type="SAM" id="Phobius"/>
    </source>
</evidence>
<sequence>MLYKPSVLAMLALQFLGALAQDAAEPGTKQTELSDLKADVSTSFPDADIFGVKLVNGRPTTALIELANRDESPVQIAFVSGSLFTTRDVSDDTPLYDTILRNLTAVQQQVVVPAGESKSVPYSFSVDMLPQDVRVRLVAVVTDSKGNVFQVEAHNDIAAIVEAPISFLDPQIIFLYLFISATFAGILYFVYKTWLETFFPSSAPKRSAHGASAPKKSDETAATTATIDDSWIPEHHRARPTARRGKSATKGSE</sequence>
<proteinExistence type="inferred from homology"/>
<comment type="function">
    <text evidence="7">Is probably involved in a pathway contributing to genomic integrity.</text>
</comment>
<evidence type="ECO:0000256" key="8">
    <source>
        <dbReference type="ARBA" id="ARBA00038311"/>
    </source>
</evidence>
<feature type="signal peptide" evidence="11">
    <location>
        <begin position="1"/>
        <end position="20"/>
    </location>
</feature>
<evidence type="ECO:0000256" key="2">
    <source>
        <dbReference type="ARBA" id="ARBA00022692"/>
    </source>
</evidence>
<dbReference type="Pfam" id="PF03896">
    <property type="entry name" value="TRAP_alpha"/>
    <property type="match status" value="1"/>
</dbReference>
<name>A0A9P4YPI5_9HYPO</name>
<protein>
    <submittedName>
        <fullName evidence="12">Translocon-associated protein (TRAP), alpha subunit</fullName>
    </submittedName>
</protein>
<dbReference type="GeneID" id="55969547"/>
<evidence type="ECO:0000256" key="9">
    <source>
        <dbReference type="SAM" id="MobiDB-lite"/>
    </source>
</evidence>
<feature type="compositionally biased region" description="Basic residues" evidence="9">
    <location>
        <begin position="236"/>
        <end position="247"/>
    </location>
</feature>
<evidence type="ECO:0000313" key="12">
    <source>
        <dbReference type="EMBL" id="KAF4120192.1"/>
    </source>
</evidence>
<evidence type="ECO:0000256" key="4">
    <source>
        <dbReference type="ARBA" id="ARBA00022824"/>
    </source>
</evidence>
<reference evidence="12" key="1">
    <citation type="submission" date="2020-03" db="EMBL/GenBank/DDBJ databases">
        <title>Site-based positive gene gene selection in Geosmithia morbida across the United States reveals a broad range of putative effectors and factors for local host and environmental adapation.</title>
        <authorList>
            <person name="Onufrak A."/>
            <person name="Murdoch R.W."/>
            <person name="Gazis R."/>
            <person name="Huff M."/>
            <person name="Staton M."/>
            <person name="Klingeman W."/>
            <person name="Hadziabdic D."/>
        </authorList>
    </citation>
    <scope>NUCLEOTIDE SEQUENCE</scope>
    <source>
        <strain evidence="12">1262</strain>
    </source>
</reference>
<comment type="similarity">
    <text evidence="8">Belongs to the IRC22 family.</text>
</comment>
<dbReference type="EMBL" id="JAANYQ010000018">
    <property type="protein sequence ID" value="KAF4120192.1"/>
    <property type="molecule type" value="Genomic_DNA"/>
</dbReference>
<feature type="region of interest" description="Disordered" evidence="9">
    <location>
        <begin position="206"/>
        <end position="253"/>
    </location>
</feature>
<comment type="caution">
    <text evidence="12">The sequence shown here is derived from an EMBL/GenBank/DDBJ whole genome shotgun (WGS) entry which is preliminary data.</text>
</comment>
<dbReference type="PANTHER" id="PTHR12924">
    <property type="entry name" value="TRANSLOCON-ASSOCIATED PROTEIN, ALPHA SUBUNIT"/>
    <property type="match status" value="1"/>
</dbReference>
<evidence type="ECO:0000256" key="7">
    <source>
        <dbReference type="ARBA" id="ARBA00037565"/>
    </source>
</evidence>
<keyword evidence="5 10" id="KW-1133">Transmembrane helix</keyword>
<feature type="transmembrane region" description="Helical" evidence="10">
    <location>
        <begin position="173"/>
        <end position="191"/>
    </location>
</feature>
<evidence type="ECO:0000256" key="6">
    <source>
        <dbReference type="ARBA" id="ARBA00023136"/>
    </source>
</evidence>
<dbReference type="PANTHER" id="PTHR12924:SF0">
    <property type="entry name" value="TRANSLOCON-ASSOCIATED PROTEIN SUBUNIT ALPHA"/>
    <property type="match status" value="1"/>
</dbReference>
<comment type="subcellular location">
    <subcellularLocation>
        <location evidence="1">Endoplasmic reticulum membrane</location>
        <topology evidence="1">Single-pass type I membrane protein</topology>
    </subcellularLocation>
</comment>
<dbReference type="OrthoDB" id="1926781at2759"/>
<dbReference type="Proteomes" id="UP000749293">
    <property type="component" value="Unassembled WGS sequence"/>
</dbReference>
<accession>A0A9P4YPI5</accession>
<dbReference type="InterPro" id="IPR005595">
    <property type="entry name" value="TRAP_alpha"/>
</dbReference>
<dbReference type="AlphaFoldDB" id="A0A9P4YPI5"/>
<evidence type="ECO:0000256" key="11">
    <source>
        <dbReference type="SAM" id="SignalP"/>
    </source>
</evidence>
<keyword evidence="4" id="KW-0256">Endoplasmic reticulum</keyword>
<keyword evidence="2 10" id="KW-0812">Transmembrane</keyword>
<keyword evidence="3 11" id="KW-0732">Signal</keyword>
<evidence type="ECO:0000256" key="5">
    <source>
        <dbReference type="ARBA" id="ARBA00022989"/>
    </source>
</evidence>
<evidence type="ECO:0000256" key="3">
    <source>
        <dbReference type="ARBA" id="ARBA00022729"/>
    </source>
</evidence>
<evidence type="ECO:0000313" key="13">
    <source>
        <dbReference type="Proteomes" id="UP000749293"/>
    </source>
</evidence>
<dbReference type="GO" id="GO:0005789">
    <property type="term" value="C:endoplasmic reticulum membrane"/>
    <property type="evidence" value="ECO:0007669"/>
    <property type="project" value="UniProtKB-SubCell"/>
</dbReference>
<organism evidence="12 13">
    <name type="scientific">Geosmithia morbida</name>
    <dbReference type="NCBI Taxonomy" id="1094350"/>
    <lineage>
        <taxon>Eukaryota</taxon>
        <taxon>Fungi</taxon>
        <taxon>Dikarya</taxon>
        <taxon>Ascomycota</taxon>
        <taxon>Pezizomycotina</taxon>
        <taxon>Sordariomycetes</taxon>
        <taxon>Hypocreomycetidae</taxon>
        <taxon>Hypocreales</taxon>
        <taxon>Bionectriaceae</taxon>
        <taxon>Geosmithia</taxon>
    </lineage>
</organism>
<feature type="chain" id="PRO_5040195497" evidence="11">
    <location>
        <begin position="21"/>
        <end position="253"/>
    </location>
</feature>
<evidence type="ECO:0000256" key="1">
    <source>
        <dbReference type="ARBA" id="ARBA00004115"/>
    </source>
</evidence>